<dbReference type="Proteomes" id="UP001057402">
    <property type="component" value="Chromosome 5"/>
</dbReference>
<protein>
    <submittedName>
        <fullName evidence="1">Uncharacterized protein</fullName>
    </submittedName>
</protein>
<evidence type="ECO:0000313" key="1">
    <source>
        <dbReference type="EMBL" id="KAI4368604.1"/>
    </source>
</evidence>
<organism evidence="1 2">
    <name type="scientific">Melastoma candidum</name>
    <dbReference type="NCBI Taxonomy" id="119954"/>
    <lineage>
        <taxon>Eukaryota</taxon>
        <taxon>Viridiplantae</taxon>
        <taxon>Streptophyta</taxon>
        <taxon>Embryophyta</taxon>
        <taxon>Tracheophyta</taxon>
        <taxon>Spermatophyta</taxon>
        <taxon>Magnoliopsida</taxon>
        <taxon>eudicotyledons</taxon>
        <taxon>Gunneridae</taxon>
        <taxon>Pentapetalae</taxon>
        <taxon>rosids</taxon>
        <taxon>malvids</taxon>
        <taxon>Myrtales</taxon>
        <taxon>Melastomataceae</taxon>
        <taxon>Melastomatoideae</taxon>
        <taxon>Melastomateae</taxon>
        <taxon>Melastoma</taxon>
    </lineage>
</organism>
<name>A0ACB9QPP4_9MYRT</name>
<dbReference type="EMBL" id="CM042884">
    <property type="protein sequence ID" value="KAI4368604.1"/>
    <property type="molecule type" value="Genomic_DNA"/>
</dbReference>
<comment type="caution">
    <text evidence="1">The sequence shown here is derived from an EMBL/GenBank/DDBJ whole genome shotgun (WGS) entry which is preliminary data.</text>
</comment>
<sequence>MAFHARMLSSSLHPPAAVLLLMVIFTAISLPSIRSSSRSRFVAETIPLSASMNDMSYWGHGRFEVEEGGRGRDSAAASAREVPTGSNPLHHNHKPITKPRQGHIVNHP</sequence>
<proteinExistence type="predicted"/>
<accession>A0ACB9QPP4</accession>
<evidence type="ECO:0000313" key="2">
    <source>
        <dbReference type="Proteomes" id="UP001057402"/>
    </source>
</evidence>
<gene>
    <name evidence="1" type="ORF">MLD38_017146</name>
</gene>
<keyword evidence="2" id="KW-1185">Reference proteome</keyword>
<reference evidence="2" key="1">
    <citation type="journal article" date="2023" name="Front. Plant Sci.">
        <title>Chromosomal-level genome assembly of Melastoma candidum provides insights into trichome evolution.</title>
        <authorList>
            <person name="Zhong Y."/>
            <person name="Wu W."/>
            <person name="Sun C."/>
            <person name="Zou P."/>
            <person name="Liu Y."/>
            <person name="Dai S."/>
            <person name="Zhou R."/>
        </authorList>
    </citation>
    <scope>NUCLEOTIDE SEQUENCE [LARGE SCALE GENOMIC DNA]</scope>
</reference>